<keyword evidence="2 4" id="KW-0547">Nucleotide-binding</keyword>
<dbReference type="GO" id="GO:0016874">
    <property type="term" value="F:ligase activity"/>
    <property type="evidence" value="ECO:0007669"/>
    <property type="project" value="UniProtKB-KW"/>
</dbReference>
<dbReference type="Proteomes" id="UP000540685">
    <property type="component" value="Unassembled WGS sequence"/>
</dbReference>
<protein>
    <submittedName>
        <fullName evidence="7">Cysteine synthase A</fullName>
        <ecNumber evidence="7">2.5.1.47</ecNumber>
    </submittedName>
</protein>
<name>A0A7W9MJN0_9ACTN</name>
<dbReference type="GO" id="GO:0004124">
    <property type="term" value="F:cysteine synthase activity"/>
    <property type="evidence" value="ECO:0007669"/>
    <property type="project" value="UniProtKB-EC"/>
</dbReference>
<comment type="caution">
    <text evidence="7">The sequence shown here is derived from an EMBL/GenBank/DDBJ whole genome shotgun (WGS) entry which is preliminary data.</text>
</comment>
<evidence type="ECO:0000313" key="7">
    <source>
        <dbReference type="EMBL" id="MBB5823422.1"/>
    </source>
</evidence>
<feature type="region of interest" description="Disordered" evidence="5">
    <location>
        <begin position="337"/>
        <end position="365"/>
    </location>
</feature>
<sequence length="365" mass="36519">MTGARSRGRSNLVFVESAAGRSGMPAFRRAAELGLTPVLATADPARHAGAAAAGVRIAVCATGSPGTLARELRSALDGIAGVTTLSRSHAVAAARAAADLGLPGNPPDAVAACHDRARLRARLAAARLPSPAFEVAGPDDDLDSRVVTALSRIATPCVVRPALGGPPGAALCETFAEVTDHCRKVLSSGPGPALIEGYLPGPEFGVETAGSGGVHHCVGITSGGAARPPYATARQPDTVTRQPHAATREHVFPAPVPPDVADELTATASGALAAVGVTDGAAHVTMRLVGGRAYVVGIDALPAGGVIPGLVARACGFDLIDAHLRAAVGLGPLPLPGRPTPGGRPAVAVPRQERWIPPSAIPTSP</sequence>
<dbReference type="InterPro" id="IPR011761">
    <property type="entry name" value="ATP-grasp"/>
</dbReference>
<organism evidence="7 8">
    <name type="scientific">Streptosporangium becharense</name>
    <dbReference type="NCBI Taxonomy" id="1816182"/>
    <lineage>
        <taxon>Bacteria</taxon>
        <taxon>Bacillati</taxon>
        <taxon>Actinomycetota</taxon>
        <taxon>Actinomycetes</taxon>
        <taxon>Streptosporangiales</taxon>
        <taxon>Streptosporangiaceae</taxon>
        <taxon>Streptosporangium</taxon>
    </lineage>
</organism>
<keyword evidence="3 4" id="KW-0067">ATP-binding</keyword>
<feature type="domain" description="ATP-grasp" evidence="6">
    <location>
        <begin position="120"/>
        <end position="328"/>
    </location>
</feature>
<evidence type="ECO:0000256" key="4">
    <source>
        <dbReference type="PROSITE-ProRule" id="PRU00409"/>
    </source>
</evidence>
<gene>
    <name evidence="7" type="ORF">F4562_006484</name>
</gene>
<dbReference type="PROSITE" id="PS50975">
    <property type="entry name" value="ATP_GRASP"/>
    <property type="match status" value="1"/>
</dbReference>
<keyword evidence="8" id="KW-1185">Reference proteome</keyword>
<dbReference type="InterPro" id="IPR052032">
    <property type="entry name" value="ATP-dep_AA_Ligase"/>
</dbReference>
<dbReference type="GO" id="GO:0046872">
    <property type="term" value="F:metal ion binding"/>
    <property type="evidence" value="ECO:0007669"/>
    <property type="project" value="InterPro"/>
</dbReference>
<dbReference type="EC" id="2.5.1.47" evidence="7"/>
<evidence type="ECO:0000256" key="2">
    <source>
        <dbReference type="ARBA" id="ARBA00022741"/>
    </source>
</evidence>
<evidence type="ECO:0000259" key="6">
    <source>
        <dbReference type="PROSITE" id="PS50975"/>
    </source>
</evidence>
<dbReference type="SUPFAM" id="SSF56059">
    <property type="entry name" value="Glutathione synthetase ATP-binding domain-like"/>
    <property type="match status" value="1"/>
</dbReference>
<evidence type="ECO:0000313" key="8">
    <source>
        <dbReference type="Proteomes" id="UP000540685"/>
    </source>
</evidence>
<reference evidence="7 8" key="1">
    <citation type="submission" date="2020-08" db="EMBL/GenBank/DDBJ databases">
        <title>Sequencing the genomes of 1000 actinobacteria strains.</title>
        <authorList>
            <person name="Klenk H.-P."/>
        </authorList>
    </citation>
    <scope>NUCLEOTIDE SEQUENCE [LARGE SCALE GENOMIC DNA]</scope>
    <source>
        <strain evidence="7 8">DSM 46887</strain>
    </source>
</reference>
<evidence type="ECO:0000256" key="1">
    <source>
        <dbReference type="ARBA" id="ARBA00022598"/>
    </source>
</evidence>
<keyword evidence="1" id="KW-0436">Ligase</keyword>
<dbReference type="PANTHER" id="PTHR43585">
    <property type="entry name" value="FUMIPYRROLE BIOSYNTHESIS PROTEIN C"/>
    <property type="match status" value="1"/>
</dbReference>
<evidence type="ECO:0000256" key="5">
    <source>
        <dbReference type="SAM" id="MobiDB-lite"/>
    </source>
</evidence>
<keyword evidence="7" id="KW-0808">Transferase</keyword>
<dbReference type="RefSeq" id="WP_184546988.1">
    <property type="nucleotide sequence ID" value="NZ_JACHMP010000001.1"/>
</dbReference>
<dbReference type="Gene3D" id="3.30.470.20">
    <property type="entry name" value="ATP-grasp fold, B domain"/>
    <property type="match status" value="1"/>
</dbReference>
<evidence type="ECO:0000256" key="3">
    <source>
        <dbReference type="ARBA" id="ARBA00022840"/>
    </source>
</evidence>
<proteinExistence type="predicted"/>
<dbReference type="EMBL" id="JACHMP010000001">
    <property type="protein sequence ID" value="MBB5823422.1"/>
    <property type="molecule type" value="Genomic_DNA"/>
</dbReference>
<dbReference type="AlphaFoldDB" id="A0A7W9MJN0"/>
<dbReference type="PANTHER" id="PTHR43585:SF2">
    <property type="entry name" value="ATP-GRASP ENZYME FSQD"/>
    <property type="match status" value="1"/>
</dbReference>
<accession>A0A7W9MJN0</accession>
<dbReference type="GO" id="GO:0005524">
    <property type="term" value="F:ATP binding"/>
    <property type="evidence" value="ECO:0007669"/>
    <property type="project" value="UniProtKB-UniRule"/>
</dbReference>